<gene>
    <name evidence="1" type="ORF">BU16DRAFT_591673</name>
</gene>
<evidence type="ECO:0000313" key="2">
    <source>
        <dbReference type="Proteomes" id="UP000799750"/>
    </source>
</evidence>
<sequence length="145" mass="15655">MPSYAVVAAASTGGGSGSLFGPHKNWAAADAAKFHRTPSPLRLWATASERAHSHSENSERESLICLVLRSGAWGDILIIAQGGRSSSRRPLQRTYSGKRRSLETCRKLRYAGRSRAAAASLYAPRVDALLTIKHPTNAGYLQHEA</sequence>
<organism evidence="1 2">
    <name type="scientific">Lophium mytilinum</name>
    <dbReference type="NCBI Taxonomy" id="390894"/>
    <lineage>
        <taxon>Eukaryota</taxon>
        <taxon>Fungi</taxon>
        <taxon>Dikarya</taxon>
        <taxon>Ascomycota</taxon>
        <taxon>Pezizomycotina</taxon>
        <taxon>Dothideomycetes</taxon>
        <taxon>Pleosporomycetidae</taxon>
        <taxon>Mytilinidiales</taxon>
        <taxon>Mytilinidiaceae</taxon>
        <taxon>Lophium</taxon>
    </lineage>
</organism>
<protein>
    <submittedName>
        <fullName evidence="1">Uncharacterized protein</fullName>
    </submittedName>
</protein>
<evidence type="ECO:0000313" key="1">
    <source>
        <dbReference type="EMBL" id="KAF2493295.1"/>
    </source>
</evidence>
<proteinExistence type="predicted"/>
<accession>A0A6A6QLQ2</accession>
<reference evidence="1" key="1">
    <citation type="journal article" date="2020" name="Stud. Mycol.">
        <title>101 Dothideomycetes genomes: a test case for predicting lifestyles and emergence of pathogens.</title>
        <authorList>
            <person name="Haridas S."/>
            <person name="Albert R."/>
            <person name="Binder M."/>
            <person name="Bloem J."/>
            <person name="Labutti K."/>
            <person name="Salamov A."/>
            <person name="Andreopoulos B."/>
            <person name="Baker S."/>
            <person name="Barry K."/>
            <person name="Bills G."/>
            <person name="Bluhm B."/>
            <person name="Cannon C."/>
            <person name="Castanera R."/>
            <person name="Culley D."/>
            <person name="Daum C."/>
            <person name="Ezra D."/>
            <person name="Gonzalez J."/>
            <person name="Henrissat B."/>
            <person name="Kuo A."/>
            <person name="Liang C."/>
            <person name="Lipzen A."/>
            <person name="Lutzoni F."/>
            <person name="Magnuson J."/>
            <person name="Mondo S."/>
            <person name="Nolan M."/>
            <person name="Ohm R."/>
            <person name="Pangilinan J."/>
            <person name="Park H.-J."/>
            <person name="Ramirez L."/>
            <person name="Alfaro M."/>
            <person name="Sun H."/>
            <person name="Tritt A."/>
            <person name="Yoshinaga Y."/>
            <person name="Zwiers L.-H."/>
            <person name="Turgeon B."/>
            <person name="Goodwin S."/>
            <person name="Spatafora J."/>
            <person name="Crous P."/>
            <person name="Grigoriev I."/>
        </authorList>
    </citation>
    <scope>NUCLEOTIDE SEQUENCE</scope>
    <source>
        <strain evidence="1">CBS 269.34</strain>
    </source>
</reference>
<dbReference type="EMBL" id="MU004192">
    <property type="protein sequence ID" value="KAF2493295.1"/>
    <property type="molecule type" value="Genomic_DNA"/>
</dbReference>
<dbReference type="AlphaFoldDB" id="A0A6A6QLQ2"/>
<keyword evidence="2" id="KW-1185">Reference proteome</keyword>
<name>A0A6A6QLQ2_9PEZI</name>
<dbReference type="Proteomes" id="UP000799750">
    <property type="component" value="Unassembled WGS sequence"/>
</dbReference>